<dbReference type="SMART" id="SM00382">
    <property type="entry name" value="AAA"/>
    <property type="match status" value="1"/>
</dbReference>
<reference evidence="7" key="1">
    <citation type="submission" date="2006-01" db="EMBL/GenBank/DDBJ databases">
        <title>Genome of the cyst-dividing bacterium Ramlibacter tataouinensis.</title>
        <authorList>
            <person name="Barakat M."/>
            <person name="Ortet P."/>
            <person name="De Luca G."/>
            <person name="Jourlin-Castelli C."/>
            <person name="Ansaldi M."/>
            <person name="Py B."/>
            <person name="Fichant G."/>
            <person name="Coutinho P."/>
            <person name="Voulhoux R."/>
            <person name="Bastien O."/>
            <person name="Roy S."/>
            <person name="Marechal E."/>
            <person name="Henrissat B."/>
            <person name="Quentin Y."/>
            <person name="Noirot P."/>
            <person name="Filloux A."/>
            <person name="Mejean V."/>
            <person name="DuBow M."/>
            <person name="Barras F."/>
            <person name="Heulin T."/>
        </authorList>
    </citation>
    <scope>NUCLEOTIDE SEQUENCE [LARGE SCALE GENOMIC DNA]</scope>
    <source>
        <strain evidence="7">ATCC BAA-407 / DSM 14655 / LMG 21543 / TTB310</strain>
    </source>
</reference>
<sequence>MLQALGLTKRYGAQTALDHLDLDIQPGEIYCLLGANGAGKTTTINLFLNFIAPDEGEVRINGVDVTRHPVTTKQHVAYIPEQVMLYGVLSGLENLRYFSALALGKPLPRERLLQLIKEVGLDAQAADKRVSQYSKGMRQKIWIAVALAKQARALLLDEPTSGLDPQAASEFSALLRKAADSGVAVLTTTHDLFHAKHTATRVGIMKRGRLVDSLDSARISDTDLQALYLQHMRS</sequence>
<evidence type="ECO:0000256" key="4">
    <source>
        <dbReference type="ARBA" id="ARBA00022840"/>
    </source>
</evidence>
<dbReference type="RefSeq" id="WP_013902356.1">
    <property type="nucleotide sequence ID" value="NC_015677.1"/>
</dbReference>
<dbReference type="PATRIC" id="fig|365046.3.peg.3083"/>
<dbReference type="PROSITE" id="PS00211">
    <property type="entry name" value="ABC_TRANSPORTER_1"/>
    <property type="match status" value="1"/>
</dbReference>
<evidence type="ECO:0000256" key="1">
    <source>
        <dbReference type="ARBA" id="ARBA00022448"/>
    </source>
</evidence>
<keyword evidence="3" id="KW-0547">Nucleotide-binding</keyword>
<dbReference type="InterPro" id="IPR051782">
    <property type="entry name" value="ABC_Transporter_VariousFunc"/>
</dbReference>
<dbReference type="Pfam" id="PF00005">
    <property type="entry name" value="ABC_tran"/>
    <property type="match status" value="1"/>
</dbReference>
<name>F5XW22_RAMTT</name>
<keyword evidence="2" id="KW-1003">Cell membrane</keyword>
<reference evidence="6 7" key="2">
    <citation type="journal article" date="2011" name="PLoS ONE">
        <title>The Cyst-Dividing Bacterium Ramlibacter tataouinensis TTB310 Genome Reveals a Well-Stocked Toolbox for Adaptation to a Desert Environment.</title>
        <authorList>
            <person name="De Luca G."/>
            <person name="Barakat M."/>
            <person name="Ortet P."/>
            <person name="Fochesato S."/>
            <person name="Jourlin-Castelli C."/>
            <person name="Ansaldi M."/>
            <person name="Py B."/>
            <person name="Fichant G."/>
            <person name="Coutinho P.M."/>
            <person name="Voulhoux R."/>
            <person name="Bastien O."/>
            <person name="Marechal E."/>
            <person name="Henrissat B."/>
            <person name="Quentin Y."/>
            <person name="Noirot P."/>
            <person name="Filloux A."/>
            <person name="Mejean V."/>
            <person name="Dubow M.S."/>
            <person name="Barras F."/>
            <person name="Barbe V."/>
            <person name="Weissenbach J."/>
            <person name="Mihalcescu I."/>
            <person name="Vermeglio A."/>
            <person name="Achouak W."/>
            <person name="Heulin T."/>
        </authorList>
    </citation>
    <scope>NUCLEOTIDE SEQUENCE [LARGE SCALE GENOMIC DNA]</scope>
    <source>
        <strain evidence="7">ATCC BAA-407 / DSM 14655 / LMG 21543 / TTB310</strain>
    </source>
</reference>
<dbReference type="eggNOG" id="COG1131">
    <property type="taxonomic scope" value="Bacteria"/>
</dbReference>
<dbReference type="InterPro" id="IPR003593">
    <property type="entry name" value="AAA+_ATPase"/>
</dbReference>
<keyword evidence="2" id="KW-0472">Membrane</keyword>
<keyword evidence="7" id="KW-1185">Reference proteome</keyword>
<organism evidence="6 7">
    <name type="scientific">Ramlibacter tataouinensis (strain ATCC BAA-407 / DSM 14655 / LMG 21543 / TTB310)</name>
    <dbReference type="NCBI Taxonomy" id="365046"/>
    <lineage>
        <taxon>Bacteria</taxon>
        <taxon>Pseudomonadati</taxon>
        <taxon>Pseudomonadota</taxon>
        <taxon>Betaproteobacteria</taxon>
        <taxon>Burkholderiales</taxon>
        <taxon>Comamonadaceae</taxon>
        <taxon>Ramlibacter</taxon>
    </lineage>
</organism>
<feature type="domain" description="ABC transporter" evidence="5">
    <location>
        <begin position="2"/>
        <end position="232"/>
    </location>
</feature>
<gene>
    <name evidence="6" type="ordered locus">Rta_30160</name>
</gene>
<dbReference type="PROSITE" id="PS50893">
    <property type="entry name" value="ABC_TRANSPORTER_2"/>
    <property type="match status" value="1"/>
</dbReference>
<keyword evidence="4 6" id="KW-0067">ATP-binding</keyword>
<evidence type="ECO:0000256" key="2">
    <source>
        <dbReference type="ARBA" id="ARBA00022475"/>
    </source>
</evidence>
<dbReference type="GO" id="GO:0005524">
    <property type="term" value="F:ATP binding"/>
    <property type="evidence" value="ECO:0007669"/>
    <property type="project" value="UniProtKB-KW"/>
</dbReference>
<protein>
    <submittedName>
        <fullName evidence="6">Candidate ABC type multidrug transport system, ATP-binding component</fullName>
    </submittedName>
</protein>
<dbReference type="HOGENOM" id="CLU_000604_1_2_4"/>
<dbReference type="GO" id="GO:0016887">
    <property type="term" value="F:ATP hydrolysis activity"/>
    <property type="evidence" value="ECO:0007669"/>
    <property type="project" value="InterPro"/>
</dbReference>
<dbReference type="InterPro" id="IPR003439">
    <property type="entry name" value="ABC_transporter-like_ATP-bd"/>
</dbReference>
<dbReference type="EMBL" id="CP000245">
    <property type="protein sequence ID" value="AEG94125.1"/>
    <property type="molecule type" value="Genomic_DNA"/>
</dbReference>
<dbReference type="Proteomes" id="UP000008385">
    <property type="component" value="Chromosome"/>
</dbReference>
<dbReference type="PANTHER" id="PTHR42939:SF1">
    <property type="entry name" value="ABC TRANSPORTER ATP-BINDING PROTEIN ALBC-RELATED"/>
    <property type="match status" value="1"/>
</dbReference>
<proteinExistence type="predicted"/>
<dbReference type="InterPro" id="IPR017871">
    <property type="entry name" value="ABC_transporter-like_CS"/>
</dbReference>
<dbReference type="KEGG" id="rta:Rta_30160"/>
<evidence type="ECO:0000259" key="5">
    <source>
        <dbReference type="PROSITE" id="PS50893"/>
    </source>
</evidence>
<evidence type="ECO:0000313" key="6">
    <source>
        <dbReference type="EMBL" id="AEG94125.1"/>
    </source>
</evidence>
<accession>F5XW22</accession>
<dbReference type="OrthoDB" id="9804819at2"/>
<evidence type="ECO:0000313" key="7">
    <source>
        <dbReference type="Proteomes" id="UP000008385"/>
    </source>
</evidence>
<dbReference type="CDD" id="cd03230">
    <property type="entry name" value="ABC_DR_subfamily_A"/>
    <property type="match status" value="1"/>
</dbReference>
<dbReference type="STRING" id="365046.Rta_30160"/>
<evidence type="ECO:0000256" key="3">
    <source>
        <dbReference type="ARBA" id="ARBA00022741"/>
    </source>
</evidence>
<dbReference type="InterPro" id="IPR027417">
    <property type="entry name" value="P-loop_NTPase"/>
</dbReference>
<dbReference type="SUPFAM" id="SSF52540">
    <property type="entry name" value="P-loop containing nucleoside triphosphate hydrolases"/>
    <property type="match status" value="1"/>
</dbReference>
<keyword evidence="1" id="KW-0813">Transport</keyword>
<dbReference type="Gene3D" id="3.40.50.300">
    <property type="entry name" value="P-loop containing nucleotide triphosphate hydrolases"/>
    <property type="match status" value="1"/>
</dbReference>
<dbReference type="PANTHER" id="PTHR42939">
    <property type="entry name" value="ABC TRANSPORTER ATP-BINDING PROTEIN ALBC-RELATED"/>
    <property type="match status" value="1"/>
</dbReference>
<dbReference type="AlphaFoldDB" id="F5XW22"/>